<dbReference type="Proteomes" id="UP000719412">
    <property type="component" value="Unassembled WGS sequence"/>
</dbReference>
<feature type="compositionally biased region" description="Basic and acidic residues" evidence="1">
    <location>
        <begin position="497"/>
        <end position="514"/>
    </location>
</feature>
<evidence type="ECO:0000313" key="3">
    <source>
        <dbReference type="Proteomes" id="UP000719412"/>
    </source>
</evidence>
<feature type="compositionally biased region" description="Polar residues" evidence="1">
    <location>
        <begin position="515"/>
        <end position="524"/>
    </location>
</feature>
<evidence type="ECO:0000256" key="1">
    <source>
        <dbReference type="SAM" id="MobiDB-lite"/>
    </source>
</evidence>
<dbReference type="AlphaFoldDB" id="A0A8J6H7I6"/>
<name>A0A8J6H7I6_TENMO</name>
<feature type="region of interest" description="Disordered" evidence="1">
    <location>
        <begin position="326"/>
        <end position="410"/>
    </location>
</feature>
<accession>A0A8J6H7I6</accession>
<sequence>MESRVLSKKKPKLKVKESPPRTETYVTADSLTVEPNNIFDKILKGKVYNEVKIDNLVRNNSSESDVSKGRIAQVSVSFHSPVMTRRQHKKASAVISELSDASKEGSAPWSKSSTLDKPVTDKKFCDQIRKWDENFPNLGTRDTPKGCSARAGGKLGADVNGRRRKLSILIGEEPKRLCQDWKLSCQSKIYLKASDIESRRTRSKSKKEQIVSDFRGFNREEQSCSSKESSEIHEFLEEMDLIRKKKHIGEILIAESNNRRRKKTSGGKISLEIAKKQIVNKSRNSELPPSSVKIYNKRALRSCRTRRSQRLCGKIIESSVVLKPTRFSSKSQKNRQVEKEKDKDSSEPKRSLRDKRPTSSAPRNPQIKRNSNKRSTVSLKRSPQREVNRKTSQRNSIKSCGTESLNSSPDESKGFITLLKRQVFFCSVSKRKKLTLPRAAESQKLKKAFIASTFPTACYRKRKCLAAILATSTVLTVELKGFDDFMESYYGDQSNEQNEKDESSVEDEANRDANHNSAKSDNNSCQFPRSCVLSSVDHDRARACFGKISKITVKLVSWLTIAAILSLLRRTREAGHVSRNVTDGIHSTERLSSGFHREVAQVSSIKIKSSCGANGMDITHSSWKITKLHYAKVYDERDHRREGADGLDAVPESRLKECLQKGMNEIDRSQLQKNTRKILCRMFVDRMIPVDQIVFR</sequence>
<protein>
    <submittedName>
        <fullName evidence="2">Uncharacterized protein</fullName>
    </submittedName>
</protein>
<feature type="compositionally biased region" description="Basic and acidic residues" evidence="1">
    <location>
        <begin position="335"/>
        <end position="357"/>
    </location>
</feature>
<comment type="caution">
    <text evidence="2">The sequence shown here is derived from an EMBL/GenBank/DDBJ whole genome shotgun (WGS) entry which is preliminary data.</text>
</comment>
<feature type="compositionally biased region" description="Polar residues" evidence="1">
    <location>
        <begin position="358"/>
        <end position="381"/>
    </location>
</feature>
<evidence type="ECO:0000313" key="2">
    <source>
        <dbReference type="EMBL" id="KAH0813430.1"/>
    </source>
</evidence>
<feature type="compositionally biased region" description="Polar residues" evidence="1">
    <location>
        <begin position="393"/>
        <end position="409"/>
    </location>
</feature>
<dbReference type="EMBL" id="JABDTM020025282">
    <property type="protein sequence ID" value="KAH0813430.1"/>
    <property type="molecule type" value="Genomic_DNA"/>
</dbReference>
<feature type="region of interest" description="Disordered" evidence="1">
    <location>
        <begin position="492"/>
        <end position="524"/>
    </location>
</feature>
<organism evidence="2 3">
    <name type="scientific">Tenebrio molitor</name>
    <name type="common">Yellow mealworm beetle</name>
    <dbReference type="NCBI Taxonomy" id="7067"/>
    <lineage>
        <taxon>Eukaryota</taxon>
        <taxon>Metazoa</taxon>
        <taxon>Ecdysozoa</taxon>
        <taxon>Arthropoda</taxon>
        <taxon>Hexapoda</taxon>
        <taxon>Insecta</taxon>
        <taxon>Pterygota</taxon>
        <taxon>Neoptera</taxon>
        <taxon>Endopterygota</taxon>
        <taxon>Coleoptera</taxon>
        <taxon>Polyphaga</taxon>
        <taxon>Cucujiformia</taxon>
        <taxon>Tenebrionidae</taxon>
        <taxon>Tenebrio</taxon>
    </lineage>
</organism>
<proteinExistence type="predicted"/>
<reference evidence="2" key="1">
    <citation type="journal article" date="2020" name="J Insects Food Feed">
        <title>The yellow mealworm (Tenebrio molitor) genome: a resource for the emerging insects as food and feed industry.</title>
        <authorList>
            <person name="Eriksson T."/>
            <person name="Andere A."/>
            <person name="Kelstrup H."/>
            <person name="Emery V."/>
            <person name="Picard C."/>
        </authorList>
    </citation>
    <scope>NUCLEOTIDE SEQUENCE</scope>
    <source>
        <strain evidence="2">Stoneville</strain>
        <tissue evidence="2">Whole head</tissue>
    </source>
</reference>
<feature type="compositionally biased region" description="Basic residues" evidence="1">
    <location>
        <begin position="1"/>
        <end position="13"/>
    </location>
</feature>
<feature type="region of interest" description="Disordered" evidence="1">
    <location>
        <begin position="1"/>
        <end position="22"/>
    </location>
</feature>
<gene>
    <name evidence="2" type="ORF">GEV33_009361</name>
</gene>
<keyword evidence="3" id="KW-1185">Reference proteome</keyword>
<reference evidence="2" key="2">
    <citation type="submission" date="2021-08" db="EMBL/GenBank/DDBJ databases">
        <authorList>
            <person name="Eriksson T."/>
        </authorList>
    </citation>
    <scope>NUCLEOTIDE SEQUENCE</scope>
    <source>
        <strain evidence="2">Stoneville</strain>
        <tissue evidence="2">Whole head</tissue>
    </source>
</reference>